<name>A0A1E7XXY9_BIFAD</name>
<dbReference type="EMBL" id="MAXD01000015">
    <property type="protein sequence ID" value="OFA33640.1"/>
    <property type="molecule type" value="Genomic_DNA"/>
</dbReference>
<dbReference type="RefSeq" id="WP_070123053.1">
    <property type="nucleotide sequence ID" value="NZ_MAXD01000015.1"/>
</dbReference>
<accession>A0A1E7XXY9</accession>
<evidence type="ECO:0000313" key="2">
    <source>
        <dbReference type="EMBL" id="OFA33640.1"/>
    </source>
</evidence>
<organism evidence="2 3">
    <name type="scientific">Bifidobacterium adolescentis</name>
    <dbReference type="NCBI Taxonomy" id="1680"/>
    <lineage>
        <taxon>Bacteria</taxon>
        <taxon>Bacillati</taxon>
        <taxon>Actinomycetota</taxon>
        <taxon>Actinomycetes</taxon>
        <taxon>Bifidobacteriales</taxon>
        <taxon>Bifidobacteriaceae</taxon>
        <taxon>Bifidobacterium</taxon>
    </lineage>
</organism>
<dbReference type="Proteomes" id="UP000175684">
    <property type="component" value="Unassembled WGS sequence"/>
</dbReference>
<reference evidence="2 3" key="1">
    <citation type="submission" date="2016-07" db="EMBL/GenBank/DDBJ databases">
        <title>Draft Genome Sequence of Bifidobacterium adolescentis strain Km 4.</title>
        <authorList>
            <person name="Danilenko V.N."/>
        </authorList>
    </citation>
    <scope>NUCLEOTIDE SEQUENCE [LARGE SCALE GENOMIC DNA]</scope>
    <source>
        <strain evidence="2 3">Km 4</strain>
    </source>
</reference>
<sequence>MAQDRNGNNHKAAGRSDGGQFDRKAGQGFDDDLDLEAVDARRRVFDAVVAGDDDGVDPETARRIRYAIRLTPDRDPDRVFADMRRNGVDSMLDRYVD</sequence>
<proteinExistence type="predicted"/>
<comment type="caution">
    <text evidence="2">The sequence shown here is derived from an EMBL/GenBank/DDBJ whole genome shotgun (WGS) entry which is preliminary data.</text>
</comment>
<evidence type="ECO:0000313" key="3">
    <source>
        <dbReference type="Proteomes" id="UP000175684"/>
    </source>
</evidence>
<protein>
    <submittedName>
        <fullName evidence="2">Uncharacterized protein</fullName>
    </submittedName>
</protein>
<dbReference type="AlphaFoldDB" id="A0A1E7XXY9"/>
<feature type="region of interest" description="Disordered" evidence="1">
    <location>
        <begin position="1"/>
        <end position="28"/>
    </location>
</feature>
<evidence type="ECO:0000256" key="1">
    <source>
        <dbReference type="SAM" id="MobiDB-lite"/>
    </source>
</evidence>
<gene>
    <name evidence="2" type="ORF">BBK15_09850</name>
</gene>